<organism evidence="3 4">
    <name type="scientific">Mucilaginibacter straminoryzae</name>
    <dbReference type="NCBI Taxonomy" id="2932774"/>
    <lineage>
        <taxon>Bacteria</taxon>
        <taxon>Pseudomonadati</taxon>
        <taxon>Bacteroidota</taxon>
        <taxon>Sphingobacteriia</taxon>
        <taxon>Sphingobacteriales</taxon>
        <taxon>Sphingobacteriaceae</taxon>
        <taxon>Mucilaginibacter</taxon>
    </lineage>
</organism>
<feature type="chain" id="PRO_5040831775" description="Organic solvent tolerance-like N-terminal domain-containing protein" evidence="1">
    <location>
        <begin position="33"/>
        <end position="114"/>
    </location>
</feature>
<dbReference type="EMBL" id="JALJEJ010000004">
    <property type="protein sequence ID" value="MCJ8210311.1"/>
    <property type="molecule type" value="Genomic_DNA"/>
</dbReference>
<dbReference type="AlphaFoldDB" id="A0A9X1X3L7"/>
<evidence type="ECO:0000313" key="3">
    <source>
        <dbReference type="EMBL" id="MCJ8210311.1"/>
    </source>
</evidence>
<sequence length="114" mass="12451">MLNRLSSVKFPLSAYVLSLAILSLTSFKNSHSAPEFEIGQLKATAKDSSYFDEKQHMIKLYGNASISNGNKTIMADYIEFNGQSKTGKAEGNIKIYSSGDTVSIGNLSIPFSFK</sequence>
<keyword evidence="4" id="KW-1185">Reference proteome</keyword>
<protein>
    <recommendedName>
        <fullName evidence="2">Organic solvent tolerance-like N-terminal domain-containing protein</fullName>
    </recommendedName>
</protein>
<dbReference type="InterPro" id="IPR005653">
    <property type="entry name" value="OstA-like_N"/>
</dbReference>
<dbReference type="Proteomes" id="UP001139450">
    <property type="component" value="Unassembled WGS sequence"/>
</dbReference>
<name>A0A9X1X3L7_9SPHI</name>
<reference evidence="3" key="1">
    <citation type="submission" date="2022-04" db="EMBL/GenBank/DDBJ databases">
        <title>Mucilaginibacter sp. RS28 isolated from freshwater.</title>
        <authorList>
            <person name="Ko S.-R."/>
        </authorList>
    </citation>
    <scope>NUCLEOTIDE SEQUENCE</scope>
    <source>
        <strain evidence="3">RS28</strain>
    </source>
</reference>
<dbReference type="RefSeq" id="WP_245130147.1">
    <property type="nucleotide sequence ID" value="NZ_JALJEJ010000004.1"/>
</dbReference>
<dbReference type="Gene3D" id="2.60.450.10">
    <property type="entry name" value="Lipopolysaccharide (LPS) transport protein A like domain"/>
    <property type="match status" value="1"/>
</dbReference>
<feature type="domain" description="Organic solvent tolerance-like N-terminal" evidence="2">
    <location>
        <begin position="31"/>
        <end position="85"/>
    </location>
</feature>
<comment type="caution">
    <text evidence="3">The sequence shown here is derived from an EMBL/GenBank/DDBJ whole genome shotgun (WGS) entry which is preliminary data.</text>
</comment>
<dbReference type="Pfam" id="PF03968">
    <property type="entry name" value="LptD_N"/>
    <property type="match status" value="1"/>
</dbReference>
<proteinExistence type="predicted"/>
<evidence type="ECO:0000259" key="2">
    <source>
        <dbReference type="Pfam" id="PF03968"/>
    </source>
</evidence>
<gene>
    <name evidence="3" type="ORF">MUY27_11380</name>
</gene>
<evidence type="ECO:0000313" key="4">
    <source>
        <dbReference type="Proteomes" id="UP001139450"/>
    </source>
</evidence>
<accession>A0A9X1X3L7</accession>
<evidence type="ECO:0000256" key="1">
    <source>
        <dbReference type="SAM" id="SignalP"/>
    </source>
</evidence>
<feature type="signal peptide" evidence="1">
    <location>
        <begin position="1"/>
        <end position="32"/>
    </location>
</feature>
<keyword evidence="1" id="KW-0732">Signal</keyword>